<dbReference type="AlphaFoldDB" id="A0A084BBE5"/>
<dbReference type="HOGENOM" id="CLU_3421414_0_0_1"/>
<feature type="region of interest" description="Disordered" evidence="1">
    <location>
        <begin position="1"/>
        <end position="24"/>
    </location>
</feature>
<evidence type="ECO:0000256" key="1">
    <source>
        <dbReference type="SAM" id="MobiDB-lite"/>
    </source>
</evidence>
<name>A0A084BBE5_STACB</name>
<evidence type="ECO:0000313" key="2">
    <source>
        <dbReference type="EMBL" id="KEY74874.1"/>
    </source>
</evidence>
<feature type="compositionally biased region" description="Basic and acidic residues" evidence="1">
    <location>
        <begin position="14"/>
        <end position="24"/>
    </location>
</feature>
<organism evidence="2 3">
    <name type="scientific">Stachybotrys chartarum (strain CBS 109288 / IBT 7711)</name>
    <name type="common">Toxic black mold</name>
    <name type="synonym">Stilbospora chartarum</name>
    <dbReference type="NCBI Taxonomy" id="1280523"/>
    <lineage>
        <taxon>Eukaryota</taxon>
        <taxon>Fungi</taxon>
        <taxon>Dikarya</taxon>
        <taxon>Ascomycota</taxon>
        <taxon>Pezizomycotina</taxon>
        <taxon>Sordariomycetes</taxon>
        <taxon>Hypocreomycetidae</taxon>
        <taxon>Hypocreales</taxon>
        <taxon>Stachybotryaceae</taxon>
        <taxon>Stachybotrys</taxon>
    </lineage>
</organism>
<gene>
    <name evidence="2" type="ORF">S7711_11437</name>
</gene>
<proteinExistence type="predicted"/>
<sequence>MSMNIVGERYGSSAKDRPSPEKIG</sequence>
<keyword evidence="3" id="KW-1185">Reference proteome</keyword>
<evidence type="ECO:0000313" key="3">
    <source>
        <dbReference type="Proteomes" id="UP000028045"/>
    </source>
</evidence>
<protein>
    <submittedName>
        <fullName evidence="2">Uncharacterized protein</fullName>
    </submittedName>
</protein>
<dbReference type="Proteomes" id="UP000028045">
    <property type="component" value="Unassembled WGS sequence"/>
</dbReference>
<reference evidence="2 3" key="1">
    <citation type="journal article" date="2014" name="BMC Genomics">
        <title>Comparative genome sequencing reveals chemotype-specific gene clusters in the toxigenic black mold Stachybotrys.</title>
        <authorList>
            <person name="Semeiks J."/>
            <person name="Borek D."/>
            <person name="Otwinowski Z."/>
            <person name="Grishin N.V."/>
        </authorList>
    </citation>
    <scope>NUCLEOTIDE SEQUENCE [LARGE SCALE GENOMIC DNA]</scope>
    <source>
        <strain evidence="3">CBS 109288 / IBT 7711</strain>
    </source>
</reference>
<accession>A0A084BBE5</accession>
<dbReference type="EMBL" id="KL647432">
    <property type="protein sequence ID" value="KEY74874.1"/>
    <property type="molecule type" value="Genomic_DNA"/>
</dbReference>